<sequence length="88" mass="10512">MYSRRVWLNDENSPSTGSIVAFDGFVRNDKEEWRSTFLELSDCYGKARLHKASYDSMEDFIEKMKLLRNEIDSFINHLEKEEQNEKEI</sequence>
<reference evidence="1" key="1">
    <citation type="submission" date="2020-10" db="EMBL/GenBank/DDBJ databases">
        <authorList>
            <person name="Gilroy R."/>
        </authorList>
    </citation>
    <scope>NUCLEOTIDE SEQUENCE</scope>
    <source>
        <strain evidence="1">2889</strain>
    </source>
</reference>
<name>A0A9D9H3B3_9BACT</name>
<evidence type="ECO:0000313" key="1">
    <source>
        <dbReference type="EMBL" id="MBO8433163.1"/>
    </source>
</evidence>
<dbReference type="Proteomes" id="UP000823612">
    <property type="component" value="Unassembled WGS sequence"/>
</dbReference>
<organism evidence="1 2">
    <name type="scientific">Candidatus Pullibacteroides excrementavium</name>
    <dbReference type="NCBI Taxonomy" id="2840905"/>
    <lineage>
        <taxon>Bacteria</taxon>
        <taxon>Pseudomonadati</taxon>
        <taxon>Bacteroidota</taxon>
        <taxon>Bacteroidia</taxon>
        <taxon>Bacteroidales</taxon>
        <taxon>Candidatus Pullibacteroides</taxon>
    </lineage>
</organism>
<protein>
    <submittedName>
        <fullName evidence="1">Uncharacterized protein</fullName>
    </submittedName>
</protein>
<dbReference type="EMBL" id="JADIMZ010000113">
    <property type="protein sequence ID" value="MBO8433163.1"/>
    <property type="molecule type" value="Genomic_DNA"/>
</dbReference>
<reference evidence="1" key="2">
    <citation type="journal article" date="2021" name="PeerJ">
        <title>Extensive microbial diversity within the chicken gut microbiome revealed by metagenomics and culture.</title>
        <authorList>
            <person name="Gilroy R."/>
            <person name="Ravi A."/>
            <person name="Getino M."/>
            <person name="Pursley I."/>
            <person name="Horton D.L."/>
            <person name="Alikhan N.F."/>
            <person name="Baker D."/>
            <person name="Gharbi K."/>
            <person name="Hall N."/>
            <person name="Watson M."/>
            <person name="Adriaenssens E.M."/>
            <person name="Foster-Nyarko E."/>
            <person name="Jarju S."/>
            <person name="Secka A."/>
            <person name="Antonio M."/>
            <person name="Oren A."/>
            <person name="Chaudhuri R.R."/>
            <person name="La Ragione R."/>
            <person name="Hildebrand F."/>
            <person name="Pallen M.J."/>
        </authorList>
    </citation>
    <scope>NUCLEOTIDE SEQUENCE</scope>
    <source>
        <strain evidence="1">2889</strain>
    </source>
</reference>
<evidence type="ECO:0000313" key="2">
    <source>
        <dbReference type="Proteomes" id="UP000823612"/>
    </source>
</evidence>
<comment type="caution">
    <text evidence="1">The sequence shown here is derived from an EMBL/GenBank/DDBJ whole genome shotgun (WGS) entry which is preliminary data.</text>
</comment>
<proteinExistence type="predicted"/>
<accession>A0A9D9H3B3</accession>
<gene>
    <name evidence="1" type="ORF">IAB08_07725</name>
</gene>
<dbReference type="AlphaFoldDB" id="A0A9D9H3B3"/>